<evidence type="ECO:0000256" key="1">
    <source>
        <dbReference type="ARBA" id="ARBA00007074"/>
    </source>
</evidence>
<gene>
    <name evidence="10" type="ORF">EKG37_04340</name>
</gene>
<dbReference type="InterPro" id="IPR000064">
    <property type="entry name" value="NLP_P60_dom"/>
</dbReference>
<dbReference type="AlphaFoldDB" id="A0A3S0KR00"/>
<evidence type="ECO:0000259" key="9">
    <source>
        <dbReference type="PROSITE" id="PS51935"/>
    </source>
</evidence>
<keyword evidence="4" id="KW-0677">Repeat</keyword>
<evidence type="ECO:0000256" key="6">
    <source>
        <dbReference type="ARBA" id="ARBA00022807"/>
    </source>
</evidence>
<keyword evidence="5" id="KW-0378">Hydrolase</keyword>
<dbReference type="PROSITE" id="PS51782">
    <property type="entry name" value="LYSM"/>
    <property type="match status" value="1"/>
</dbReference>
<dbReference type="Gene3D" id="3.90.1720.10">
    <property type="entry name" value="endopeptidase domain like (from Nostoc punctiforme)"/>
    <property type="match status" value="1"/>
</dbReference>
<organism evidence="10 11">
    <name type="scientific">Bacillus yapensis</name>
    <dbReference type="NCBI Taxonomy" id="2492960"/>
    <lineage>
        <taxon>Bacteria</taxon>
        <taxon>Bacillati</taxon>
        <taxon>Bacillota</taxon>
        <taxon>Bacilli</taxon>
        <taxon>Bacillales</taxon>
        <taxon>Bacillaceae</taxon>
        <taxon>Bacillus</taxon>
    </lineage>
</organism>
<dbReference type="GO" id="GO:0006508">
    <property type="term" value="P:proteolysis"/>
    <property type="evidence" value="ECO:0007669"/>
    <property type="project" value="UniProtKB-KW"/>
</dbReference>
<dbReference type="OrthoDB" id="9813368at2"/>
<dbReference type="PANTHER" id="PTHR47053">
    <property type="entry name" value="MUREIN DD-ENDOPEPTIDASE MEPH-RELATED"/>
    <property type="match status" value="1"/>
</dbReference>
<dbReference type="Pfam" id="PF07833">
    <property type="entry name" value="Cu_amine_oxidN1"/>
    <property type="match status" value="1"/>
</dbReference>
<reference evidence="10 11" key="1">
    <citation type="submission" date="2018-12" db="EMBL/GenBank/DDBJ databases">
        <title>Bacillus yapensis draft genome sequence.</title>
        <authorList>
            <person name="Yu L."/>
            <person name="Xu X."/>
            <person name="Tang X."/>
        </authorList>
    </citation>
    <scope>NUCLEOTIDE SEQUENCE [LARGE SCALE GENOMIC DNA]</scope>
    <source>
        <strain evidence="10 11">XXST-01</strain>
    </source>
</reference>
<evidence type="ECO:0000256" key="7">
    <source>
        <dbReference type="SAM" id="MobiDB-lite"/>
    </source>
</evidence>
<keyword evidence="3" id="KW-0732">Signal</keyword>
<dbReference type="InterPro" id="IPR038765">
    <property type="entry name" value="Papain-like_cys_pep_sf"/>
</dbReference>
<dbReference type="RefSeq" id="WP_126406702.1">
    <property type="nucleotide sequence ID" value="NZ_RXNT01000002.1"/>
</dbReference>
<feature type="domain" description="LysM" evidence="8">
    <location>
        <begin position="154"/>
        <end position="197"/>
    </location>
</feature>
<evidence type="ECO:0000256" key="3">
    <source>
        <dbReference type="ARBA" id="ARBA00022729"/>
    </source>
</evidence>
<sequence length="353" mass="38564">MSINRLLGKRKPVVAVLLLGLLLCQTVTVHAEKIENVPTAAIAINGKVVNGINPIKIDGVYFLPFVQLAKALGYNYIKFEEKTLTYEVTDGSTDIRITMGGTQAKKGNEYVNIKAPRWINNTAYVSLHAGGALFNSYITFKTENGSIQVQKPAQQYIVHSGDTLWNISRLHHTTIDALKAANNLTSNIIKDGQVLKLPNSGSPKEMEPVKEHEPVKDSSNASVSTQRKKVLDAAKQYIGAGYKFGATAAEAPRLFDCSSYTQLVFSQAGISLPRVSRDQASKGVAVTQLEAGDLMFFTIKDSYSDGRVAHVGIYMGDGSMIHASSSLGVAITKNVMQNRYWASNYLFSKRVIQ</sequence>
<comment type="caution">
    <text evidence="10">The sequence shown here is derived from an EMBL/GenBank/DDBJ whole genome shotgun (WGS) entry which is preliminary data.</text>
</comment>
<name>A0A3S0KR00_9BACI</name>
<dbReference type="SUPFAM" id="SSF54106">
    <property type="entry name" value="LysM domain"/>
    <property type="match status" value="1"/>
</dbReference>
<dbReference type="GO" id="GO:0008234">
    <property type="term" value="F:cysteine-type peptidase activity"/>
    <property type="evidence" value="ECO:0007669"/>
    <property type="project" value="UniProtKB-KW"/>
</dbReference>
<feature type="region of interest" description="Disordered" evidence="7">
    <location>
        <begin position="195"/>
        <end position="224"/>
    </location>
</feature>
<dbReference type="InterPro" id="IPR051202">
    <property type="entry name" value="Peptidase_C40"/>
</dbReference>
<dbReference type="PANTHER" id="PTHR47053:SF1">
    <property type="entry name" value="MUREIN DD-ENDOPEPTIDASE MEPH-RELATED"/>
    <property type="match status" value="1"/>
</dbReference>
<accession>A0A3S0KR00</accession>
<dbReference type="PROSITE" id="PS51935">
    <property type="entry name" value="NLPC_P60"/>
    <property type="match status" value="1"/>
</dbReference>
<comment type="similarity">
    <text evidence="1">Belongs to the peptidase C40 family.</text>
</comment>
<dbReference type="SMART" id="SM00257">
    <property type="entry name" value="LysM"/>
    <property type="match status" value="1"/>
</dbReference>
<dbReference type="SUPFAM" id="SSF54001">
    <property type="entry name" value="Cysteine proteinases"/>
    <property type="match status" value="1"/>
</dbReference>
<evidence type="ECO:0000259" key="8">
    <source>
        <dbReference type="PROSITE" id="PS51782"/>
    </source>
</evidence>
<dbReference type="InterPro" id="IPR036779">
    <property type="entry name" value="LysM_dom_sf"/>
</dbReference>
<proteinExistence type="inferred from homology"/>
<evidence type="ECO:0000256" key="2">
    <source>
        <dbReference type="ARBA" id="ARBA00022670"/>
    </source>
</evidence>
<dbReference type="InterPro" id="IPR018392">
    <property type="entry name" value="LysM"/>
</dbReference>
<dbReference type="Pfam" id="PF00877">
    <property type="entry name" value="NLPC_P60"/>
    <property type="match status" value="1"/>
</dbReference>
<dbReference type="InterPro" id="IPR012854">
    <property type="entry name" value="Cu_amine_oxidase-like_N"/>
</dbReference>
<keyword evidence="2" id="KW-0645">Protease</keyword>
<dbReference type="EMBL" id="RXNT01000002">
    <property type="protein sequence ID" value="RTR35864.1"/>
    <property type="molecule type" value="Genomic_DNA"/>
</dbReference>
<evidence type="ECO:0000256" key="4">
    <source>
        <dbReference type="ARBA" id="ARBA00022737"/>
    </source>
</evidence>
<evidence type="ECO:0000313" key="10">
    <source>
        <dbReference type="EMBL" id="RTR35864.1"/>
    </source>
</evidence>
<evidence type="ECO:0000313" key="11">
    <source>
        <dbReference type="Proteomes" id="UP000271374"/>
    </source>
</evidence>
<evidence type="ECO:0000256" key="5">
    <source>
        <dbReference type="ARBA" id="ARBA00022801"/>
    </source>
</evidence>
<dbReference type="Proteomes" id="UP000271374">
    <property type="component" value="Unassembled WGS sequence"/>
</dbReference>
<feature type="compositionally biased region" description="Basic and acidic residues" evidence="7">
    <location>
        <begin position="204"/>
        <end position="216"/>
    </location>
</feature>
<dbReference type="CDD" id="cd00118">
    <property type="entry name" value="LysM"/>
    <property type="match status" value="1"/>
</dbReference>
<dbReference type="Gene3D" id="3.10.350.10">
    <property type="entry name" value="LysM domain"/>
    <property type="match status" value="1"/>
</dbReference>
<dbReference type="Pfam" id="PF01476">
    <property type="entry name" value="LysM"/>
    <property type="match status" value="1"/>
</dbReference>
<keyword evidence="6" id="KW-0788">Thiol protease</keyword>
<feature type="domain" description="NlpC/P60" evidence="9">
    <location>
        <begin position="224"/>
        <end position="352"/>
    </location>
</feature>
<protein>
    <submittedName>
        <fullName evidence="10">LysM peptidoglycan-binding domain-containing protein</fullName>
    </submittedName>
</protein>
<keyword evidence="11" id="KW-1185">Reference proteome</keyword>